<feature type="chain" id="PRO_5005580394" description="Helix-hairpin-helix DNA-binding motif class 1 domain-containing protein" evidence="1">
    <location>
        <begin position="24"/>
        <end position="694"/>
    </location>
</feature>
<protein>
    <recommendedName>
        <fullName evidence="4">Helix-hairpin-helix DNA-binding motif class 1 domain-containing protein</fullName>
    </recommendedName>
</protein>
<dbReference type="SUPFAM" id="SSF56935">
    <property type="entry name" value="Porins"/>
    <property type="match status" value="1"/>
</dbReference>
<gene>
    <name evidence="2" type="ORF">OB69_07435</name>
</gene>
<name>A0A0L8ALB8_9BACT</name>
<evidence type="ECO:0000313" key="3">
    <source>
        <dbReference type="Proteomes" id="UP000036908"/>
    </source>
</evidence>
<evidence type="ECO:0000313" key="2">
    <source>
        <dbReference type="EMBL" id="KOF03149.1"/>
    </source>
</evidence>
<dbReference type="OrthoDB" id="9766750at2"/>
<accession>A0A0L8ALB8</accession>
<dbReference type="PATRIC" id="fig|1566026.4.peg.3318"/>
<evidence type="ECO:0000256" key="1">
    <source>
        <dbReference type="SAM" id="SignalP"/>
    </source>
</evidence>
<dbReference type="SUPFAM" id="SSF47781">
    <property type="entry name" value="RuvA domain 2-like"/>
    <property type="match status" value="1"/>
</dbReference>
<keyword evidence="3" id="KW-1185">Reference proteome</keyword>
<dbReference type="InterPro" id="IPR010994">
    <property type="entry name" value="RuvA_2-like"/>
</dbReference>
<sequence length="694" mass="80204">MKRARVFILALTALLLCEGKTLAQKEEQFDLELFIEELFNLQDEDINYEDLYETLLTLYQNPLNLNTANTYELQSLYILSSVQIQNLQNYILEKGKLITLYELQVIEGFDFATIERLKPFVTVDSKDALVDDRPLLQRILEERNNYLISRYERILNQKKGNSPKESPDDSRYAGSADKFYLRYRVSKPNDFSIGFTTEKDAGEQLHWNPKSKTYFSDFWSAHFMLENQGKWQKLIVGDYQLQFGQGLIFGAGFGVGKGSETVNTANRVTLGIKPYTSVLEGGFLRGAAASYTLNKKLTATTFISYLKQDANVQTGGNNEDFESYFSSIQLTGMHRTPTELANKKQVGETVLGMNLNYRPNDRTEAGFIASTNHFSTPILRSDKHYNKFEFKGQSNLNMGVYGKYQWKHFLLFGESAISKSGAIGAVGGFTTSLTPRVEFAMVLRSYQKNFHTFRGTSFAEGSRNINEKGVYWGIKYTLNRKFYLTAYYDTYHFPWLRFRVDAPSNGHDYLLRLNYNPGSRIKLYGQFRREFKDTNVSSETLNNNIIASGRKDQYLINLEYASGIRFSFKSRVQFSEYRLITEKTMGYAFIQDAVYKNGDWVFSARMALFDTEGSQNRQYAYERDVLYAFSIPAYSGRGIRNYLLVHYKAFRKMDLWARIARTTYYDRNEIGTGLETINGNKRTEVKFQVRYKLN</sequence>
<comment type="caution">
    <text evidence="2">The sequence shown here is derived from an EMBL/GenBank/DDBJ whole genome shotgun (WGS) entry which is preliminary data.</text>
</comment>
<keyword evidence="1" id="KW-0732">Signal</keyword>
<organism evidence="2 3">
    <name type="scientific">Roseivirga seohaensis subsp. aquiponti</name>
    <dbReference type="NCBI Taxonomy" id="1566026"/>
    <lineage>
        <taxon>Bacteria</taxon>
        <taxon>Pseudomonadati</taxon>
        <taxon>Bacteroidota</taxon>
        <taxon>Cytophagia</taxon>
        <taxon>Cytophagales</taxon>
        <taxon>Roseivirgaceae</taxon>
        <taxon>Roseivirga</taxon>
    </lineage>
</organism>
<dbReference type="Proteomes" id="UP000036908">
    <property type="component" value="Unassembled WGS sequence"/>
</dbReference>
<feature type="signal peptide" evidence="1">
    <location>
        <begin position="1"/>
        <end position="23"/>
    </location>
</feature>
<dbReference type="EMBL" id="JSVA01000008">
    <property type="protein sequence ID" value="KOF03149.1"/>
    <property type="molecule type" value="Genomic_DNA"/>
</dbReference>
<dbReference type="AlphaFoldDB" id="A0A0L8ALB8"/>
<evidence type="ECO:0008006" key="4">
    <source>
        <dbReference type="Google" id="ProtNLM"/>
    </source>
</evidence>
<proteinExistence type="predicted"/>
<dbReference type="RefSeq" id="WP_053223075.1">
    <property type="nucleotide sequence ID" value="NZ_JSVA01000008.1"/>
</dbReference>
<reference evidence="3" key="1">
    <citation type="submission" date="2014-11" db="EMBL/GenBank/DDBJ databases">
        <title>Genome sequencing of Roseivirga sp. D-25.</title>
        <authorList>
            <person name="Selvaratnam C."/>
            <person name="Thevarajoo S."/>
            <person name="Goh K.M."/>
            <person name="Eee R."/>
            <person name="Chan K.-G."/>
            <person name="Chong C.S."/>
        </authorList>
    </citation>
    <scope>NUCLEOTIDE SEQUENCE [LARGE SCALE GENOMIC DNA]</scope>
    <source>
        <strain evidence="3">D-25</strain>
    </source>
</reference>